<dbReference type="PANTHER" id="PTHR48029">
    <property type="entry name" value="NUCLEOLAR PROTEIN 8"/>
    <property type="match status" value="1"/>
</dbReference>
<dbReference type="Proteomes" id="UP000516260">
    <property type="component" value="Chromosome 5"/>
</dbReference>
<evidence type="ECO:0000256" key="3">
    <source>
        <dbReference type="SAM" id="Coils"/>
    </source>
</evidence>
<keyword evidence="3" id="KW-0175">Coiled coil</keyword>
<dbReference type="GO" id="GO:0003723">
    <property type="term" value="F:RNA binding"/>
    <property type="evidence" value="ECO:0007669"/>
    <property type="project" value="UniProtKB-UniRule"/>
</dbReference>
<evidence type="ECO:0000256" key="2">
    <source>
        <dbReference type="PROSITE-ProRule" id="PRU00176"/>
    </source>
</evidence>
<dbReference type="EMBL" id="SWLE01000018">
    <property type="protein sequence ID" value="TNM89196.1"/>
    <property type="molecule type" value="Genomic_DNA"/>
</dbReference>
<protein>
    <recommendedName>
        <fullName evidence="5">RRM domain-containing protein</fullName>
    </recommendedName>
</protein>
<dbReference type="Gene3D" id="3.30.70.330">
    <property type="match status" value="1"/>
</dbReference>
<feature type="compositionally biased region" description="Basic and acidic residues" evidence="4">
    <location>
        <begin position="789"/>
        <end position="816"/>
    </location>
</feature>
<name>A0A4Z2BCQ1_9TELE</name>
<feature type="domain" description="RRM" evidence="5">
    <location>
        <begin position="2"/>
        <end position="82"/>
    </location>
</feature>
<dbReference type="PANTHER" id="PTHR48029:SF1">
    <property type="entry name" value="NUCLEOLAR PROTEIN 8"/>
    <property type="match status" value="1"/>
</dbReference>
<feature type="compositionally biased region" description="Polar residues" evidence="4">
    <location>
        <begin position="703"/>
        <end position="720"/>
    </location>
</feature>
<evidence type="ECO:0000313" key="7">
    <source>
        <dbReference type="Proteomes" id="UP000516260"/>
    </source>
</evidence>
<feature type="compositionally biased region" description="Basic and acidic residues" evidence="4">
    <location>
        <begin position="214"/>
        <end position="226"/>
    </location>
</feature>
<dbReference type="InterPro" id="IPR012677">
    <property type="entry name" value="Nucleotide-bd_a/b_plait_sf"/>
</dbReference>
<dbReference type="InterPro" id="IPR000504">
    <property type="entry name" value="RRM_dom"/>
</dbReference>
<feature type="region of interest" description="Disordered" evidence="4">
    <location>
        <begin position="173"/>
        <end position="243"/>
    </location>
</feature>
<reference evidence="6 7" key="1">
    <citation type="submission" date="2019-04" db="EMBL/GenBank/DDBJ databases">
        <title>The sequence and de novo assembly of Takifugu bimaculatus genome using PacBio and Hi-C technologies.</title>
        <authorList>
            <person name="Xu P."/>
            <person name="Liu B."/>
            <person name="Zhou Z."/>
        </authorList>
    </citation>
    <scope>NUCLEOTIDE SEQUENCE [LARGE SCALE GENOMIC DNA]</scope>
    <source>
        <strain evidence="6">TB-2018</strain>
        <tissue evidence="6">Muscle</tissue>
    </source>
</reference>
<feature type="compositionally biased region" description="Acidic residues" evidence="4">
    <location>
        <begin position="477"/>
        <end position="523"/>
    </location>
</feature>
<dbReference type="GO" id="GO:0005730">
    <property type="term" value="C:nucleolus"/>
    <property type="evidence" value="ECO:0007669"/>
    <property type="project" value="TreeGrafter"/>
</dbReference>
<evidence type="ECO:0000313" key="6">
    <source>
        <dbReference type="EMBL" id="TNM89196.1"/>
    </source>
</evidence>
<gene>
    <name evidence="6" type="ORF">fugu_005451</name>
</gene>
<keyword evidence="7" id="KW-1185">Reference proteome</keyword>
<feature type="compositionally biased region" description="Basic and acidic residues" evidence="4">
    <location>
        <begin position="735"/>
        <end position="769"/>
    </location>
</feature>
<organism evidence="6 7">
    <name type="scientific">Takifugu bimaculatus</name>
    <dbReference type="NCBI Taxonomy" id="433685"/>
    <lineage>
        <taxon>Eukaryota</taxon>
        <taxon>Metazoa</taxon>
        <taxon>Chordata</taxon>
        <taxon>Craniata</taxon>
        <taxon>Vertebrata</taxon>
        <taxon>Euteleostomi</taxon>
        <taxon>Actinopterygii</taxon>
        <taxon>Neopterygii</taxon>
        <taxon>Teleostei</taxon>
        <taxon>Neoteleostei</taxon>
        <taxon>Acanthomorphata</taxon>
        <taxon>Eupercaria</taxon>
        <taxon>Tetraodontiformes</taxon>
        <taxon>Tetradontoidea</taxon>
        <taxon>Tetraodontidae</taxon>
        <taxon>Takifugu</taxon>
    </lineage>
</organism>
<dbReference type="GO" id="GO:1902570">
    <property type="term" value="P:protein localization to nucleolus"/>
    <property type="evidence" value="ECO:0007669"/>
    <property type="project" value="TreeGrafter"/>
</dbReference>
<dbReference type="AlphaFoldDB" id="A0A4Z2BCQ1"/>
<feature type="region of interest" description="Disordered" evidence="4">
    <location>
        <begin position="263"/>
        <end position="283"/>
    </location>
</feature>
<dbReference type="InterPro" id="IPR035979">
    <property type="entry name" value="RBD_domain_sf"/>
</dbReference>
<feature type="coiled-coil region" evidence="3">
    <location>
        <begin position="903"/>
        <end position="930"/>
    </location>
</feature>
<feature type="compositionally biased region" description="Acidic residues" evidence="4">
    <location>
        <begin position="428"/>
        <end position="437"/>
    </location>
</feature>
<feature type="region of interest" description="Disordered" evidence="4">
    <location>
        <begin position="787"/>
        <end position="875"/>
    </location>
</feature>
<dbReference type="Pfam" id="PF00076">
    <property type="entry name" value="RRM_1"/>
    <property type="match status" value="1"/>
</dbReference>
<evidence type="ECO:0000259" key="5">
    <source>
        <dbReference type="PROSITE" id="PS50102"/>
    </source>
</evidence>
<sequence>MQRLYVGGLSHTVTQKDLKDRFGKFGDVEDVELRIRRDTEGVPYKTFGYININISDANLKRYWLKSDRLQQNWILNVHLLKTRGQKMLELPERSRRGELHHESCSARNRSTRARGIIHYKNCSLWNAPGSVNWVVSKFGRVLPILQLSQQKGIKVRPMKYDPSKYSHNIRRLDQSGLEPATPVTGLTWELQGGDSDISRKRRGEFPPFQAPKRSCTDDVKVNDRGRAKTRPNPPTADVADPVEDEDDFEVVGLDHVVKSARSCLLENDDEDEESSSSSSDSDYEAMFSNVPLMKISLADLQKLTEESQRPSEAAAPGSLSPPSEEESPLQVERRVPKKGTTPEQILASILEDFRRDELKEKRMTKKTCTEMTLPPFRGTRALREEEGGREEGNKIQKLDSDAPQLDQRTMGETVGVQRNGETEKNAESSEEDEEDDASGALKPLPDKNEDNIVLAQEPDKDAEKVAPPAHHSKASSSEEEEDEEEEHEEEDEDDEDDSEEEEDNEEEEDDEEDDSEEEGEERDGEGNRAPVQMFKEDEEQQRKDNMRRLAAIQQRQKVTEEHKKVIQSALAKLDSSAPGAGKHIIFDSDEEDHGKNSAASKKTLLEDSQSEDETPATGHNNLFEGMEDEDSDDDTRFNIRPQFEGEAGHKLMELQSRFRTDERFRMDSRFLEDDEDKEEEKEKNGATTAGDETLEEEKKKNLSILQSVLGSSQQSCTSTAGKAKTFRDVSALHYDPTREEHATLETRTTANKDSKSARRKKREEAEKLPEVSKEIYYDVSCDLKAVFGQKKDGTPEEEEKMNWDQKVEAEEEKLPESLHPADPSVAPEESTGFQFSFFGDDAETGGPLRGEEEEEEEVPKDDGEQISTVEQSKEKTAAAQGEMFFFVQDDSRLTEGPRMFCCSSHLEEQKEQWEERRSALRMEYRKKHKEAKRKLRLSKKS</sequence>
<feature type="region of interest" description="Disordered" evidence="4">
    <location>
        <begin position="301"/>
        <end position="769"/>
    </location>
</feature>
<evidence type="ECO:0000256" key="1">
    <source>
        <dbReference type="ARBA" id="ARBA00022884"/>
    </source>
</evidence>
<proteinExistence type="predicted"/>
<keyword evidence="1 2" id="KW-0694">RNA-binding</keyword>
<evidence type="ECO:0000256" key="4">
    <source>
        <dbReference type="SAM" id="MobiDB-lite"/>
    </source>
</evidence>
<dbReference type="PROSITE" id="PS50102">
    <property type="entry name" value="RRM"/>
    <property type="match status" value="1"/>
</dbReference>
<feature type="compositionally biased region" description="Basic and acidic residues" evidence="4">
    <location>
        <begin position="381"/>
        <end position="400"/>
    </location>
</feature>
<comment type="caution">
    <text evidence="6">The sequence shown here is derived from an EMBL/GenBank/DDBJ whole genome shotgun (WGS) entry which is preliminary data.</text>
</comment>
<feature type="compositionally biased region" description="Basic and acidic residues" evidence="4">
    <location>
        <begin position="351"/>
        <end position="361"/>
    </location>
</feature>
<dbReference type="SUPFAM" id="SSF54928">
    <property type="entry name" value="RNA-binding domain, RBD"/>
    <property type="match status" value="1"/>
</dbReference>
<accession>A0A4Z2BCQ1</accession>
<feature type="compositionally biased region" description="Basic and acidic residues" evidence="4">
    <location>
        <begin position="646"/>
        <end position="671"/>
    </location>
</feature>
<feature type="compositionally biased region" description="Low complexity" evidence="4">
    <location>
        <begin position="310"/>
        <end position="322"/>
    </location>
</feature>